<protein>
    <submittedName>
        <fullName evidence="2">Uncharacterized protein</fullName>
    </submittedName>
</protein>
<dbReference type="SUPFAM" id="SSF103473">
    <property type="entry name" value="MFS general substrate transporter"/>
    <property type="match status" value="1"/>
</dbReference>
<keyword evidence="1" id="KW-0472">Membrane</keyword>
<feature type="transmembrane region" description="Helical" evidence="1">
    <location>
        <begin position="155"/>
        <end position="176"/>
    </location>
</feature>
<keyword evidence="1" id="KW-1133">Transmembrane helix</keyword>
<feature type="transmembrane region" description="Helical" evidence="1">
    <location>
        <begin position="117"/>
        <end position="135"/>
    </location>
</feature>
<dbReference type="RefSeq" id="WP_254769642.1">
    <property type="nucleotide sequence ID" value="NZ_CP101114.1"/>
</dbReference>
<organism evidence="2 3">
    <name type="scientific">Bartonella harrusi</name>
    <dbReference type="NCBI Taxonomy" id="2961895"/>
    <lineage>
        <taxon>Bacteria</taxon>
        <taxon>Pseudomonadati</taxon>
        <taxon>Pseudomonadota</taxon>
        <taxon>Alphaproteobacteria</taxon>
        <taxon>Hyphomicrobiales</taxon>
        <taxon>Bartonellaceae</taxon>
        <taxon>Bartonella</taxon>
    </lineage>
</organism>
<evidence type="ECO:0000313" key="2">
    <source>
        <dbReference type="EMBL" id="UTO27728.1"/>
    </source>
</evidence>
<feature type="transmembrane region" description="Helical" evidence="1">
    <location>
        <begin position="27"/>
        <end position="50"/>
    </location>
</feature>
<sequence length="258" mass="28421">MPFWEQPLSGYLLEIASSQRAAAEIGYNGLIAAICVFDIIISLMAGYVIFRDEYNNATGNVTSAAEKKPTFTSKAESLSLELKLLCACIGFIGFHICAYNTLATILFQSVKNFSSEYYGLCSAFAGVGAFLAAFIKIPRFEFILPALMLSTSDLIFSITQSPYLVVVFCFFIGFSVNTMRINARKHTIEATRTESQAEILGNYSGMLYTISQSVGYIIFGFLTSPAFMGSQAAMYILPLTGLIIFIYVLFFLSRRVTA</sequence>
<dbReference type="EMBL" id="CP101114">
    <property type="protein sequence ID" value="UTO27728.1"/>
    <property type="molecule type" value="Genomic_DNA"/>
</dbReference>
<evidence type="ECO:0000256" key="1">
    <source>
        <dbReference type="SAM" id="Phobius"/>
    </source>
</evidence>
<accession>A0ABY5EV62</accession>
<gene>
    <name evidence="2" type="ORF">NMK50_05585</name>
</gene>
<feature type="transmembrane region" description="Helical" evidence="1">
    <location>
        <begin position="233"/>
        <end position="252"/>
    </location>
</feature>
<reference evidence="2" key="1">
    <citation type="submission" date="2022-07" db="EMBL/GenBank/DDBJ databases">
        <title>First report of Bartonella spp. in marsupials in Brazil, with a description of Bartonella harrusi sp. nov. and new proposal for taxonomic reclassification of species of the genus Bartonella.</title>
        <authorList>
            <person name="Amaral R.B."/>
        </authorList>
    </citation>
    <scope>NUCLEOTIDE SEQUENCE</scope>
    <source>
        <strain evidence="2">117A</strain>
    </source>
</reference>
<keyword evidence="1" id="KW-0812">Transmembrane</keyword>
<name>A0ABY5EV62_9HYPH</name>
<keyword evidence="3" id="KW-1185">Reference proteome</keyword>
<dbReference type="InterPro" id="IPR036259">
    <property type="entry name" value="MFS_trans_sf"/>
</dbReference>
<dbReference type="Proteomes" id="UP001059475">
    <property type="component" value="Chromosome"/>
</dbReference>
<evidence type="ECO:0000313" key="3">
    <source>
        <dbReference type="Proteomes" id="UP001059475"/>
    </source>
</evidence>
<feature type="transmembrane region" description="Helical" evidence="1">
    <location>
        <begin position="82"/>
        <end position="105"/>
    </location>
</feature>
<proteinExistence type="predicted"/>
<feature type="transmembrane region" description="Helical" evidence="1">
    <location>
        <begin position="206"/>
        <end position="227"/>
    </location>
</feature>
<dbReference type="Gene3D" id="1.20.1250.20">
    <property type="entry name" value="MFS general substrate transporter like domains"/>
    <property type="match status" value="1"/>
</dbReference>